<dbReference type="InterPro" id="IPR016102">
    <property type="entry name" value="Succinyl-CoA_synth-like"/>
</dbReference>
<keyword evidence="2 5" id="KW-0547">Nucleotide-binding</keyword>
<keyword evidence="3" id="KW-0808">Transferase</keyword>
<dbReference type="GO" id="GO:0006104">
    <property type="term" value="P:succinyl-CoA metabolic process"/>
    <property type="evidence" value="ECO:0007669"/>
    <property type="project" value="TreeGrafter"/>
</dbReference>
<evidence type="ECO:0000313" key="7">
    <source>
        <dbReference type="EMBL" id="PIR78581.1"/>
    </source>
</evidence>
<dbReference type="Gene3D" id="3.40.50.261">
    <property type="entry name" value="Succinyl-CoA synthetase domains"/>
    <property type="match status" value="1"/>
</dbReference>
<dbReference type="GO" id="GO:0005829">
    <property type="term" value="C:cytosol"/>
    <property type="evidence" value="ECO:0007669"/>
    <property type="project" value="TreeGrafter"/>
</dbReference>
<dbReference type="Proteomes" id="UP000230852">
    <property type="component" value="Unassembled WGS sequence"/>
</dbReference>
<dbReference type="SUPFAM" id="SSF56059">
    <property type="entry name" value="Glutathione synthetase ATP-binding domain-like"/>
    <property type="match status" value="1"/>
</dbReference>
<dbReference type="InterPro" id="IPR032263">
    <property type="entry name" value="Citrate-bd"/>
</dbReference>
<keyword evidence="1" id="KW-0436">Ligase</keyword>
<dbReference type="GO" id="GO:0042709">
    <property type="term" value="C:succinate-CoA ligase complex"/>
    <property type="evidence" value="ECO:0007669"/>
    <property type="project" value="TreeGrafter"/>
</dbReference>
<proteinExistence type="predicted"/>
<feature type="domain" description="ATP-grasp" evidence="6">
    <location>
        <begin position="9"/>
        <end position="226"/>
    </location>
</feature>
<dbReference type="Pfam" id="PF16114">
    <property type="entry name" value="Citrate_bind"/>
    <property type="match status" value="1"/>
</dbReference>
<dbReference type="PIRSF" id="PIRSF001554">
    <property type="entry name" value="SucCS_beta"/>
    <property type="match status" value="1"/>
</dbReference>
<dbReference type="AlphaFoldDB" id="A0A2H0TZC8"/>
<accession>A0A2H0TZC8</accession>
<dbReference type="EMBL" id="PFBU01000014">
    <property type="protein sequence ID" value="PIR78581.1"/>
    <property type="molecule type" value="Genomic_DNA"/>
</dbReference>
<dbReference type="PANTHER" id="PTHR11815:SF10">
    <property type="entry name" value="SUCCINATE--COA LIGASE [GDP-FORMING] SUBUNIT BETA, MITOCHONDRIAL"/>
    <property type="match status" value="1"/>
</dbReference>
<protein>
    <recommendedName>
        <fullName evidence="6">ATP-grasp domain-containing protein</fullName>
    </recommendedName>
</protein>
<evidence type="ECO:0000256" key="5">
    <source>
        <dbReference type="PROSITE-ProRule" id="PRU00409"/>
    </source>
</evidence>
<dbReference type="Pfam" id="PF08442">
    <property type="entry name" value="ATP-grasp_2"/>
    <property type="match status" value="1"/>
</dbReference>
<organism evidence="7 8">
    <name type="scientific">Candidatus Magasanikbacteria bacterium CG10_big_fil_rev_8_21_14_0_10_36_16</name>
    <dbReference type="NCBI Taxonomy" id="1974645"/>
    <lineage>
        <taxon>Bacteria</taxon>
        <taxon>Candidatus Magasanikiibacteriota</taxon>
    </lineage>
</organism>
<dbReference type="PROSITE" id="PS50975">
    <property type="entry name" value="ATP_GRASP"/>
    <property type="match status" value="1"/>
</dbReference>
<dbReference type="Gene3D" id="3.30.470.20">
    <property type="entry name" value="ATP-grasp fold, B domain"/>
    <property type="match status" value="1"/>
</dbReference>
<dbReference type="GO" id="GO:0003878">
    <property type="term" value="F:ATP citrate synthase activity"/>
    <property type="evidence" value="ECO:0007669"/>
    <property type="project" value="UniProtKB-EC"/>
</dbReference>
<comment type="caution">
    <text evidence="7">The sequence shown here is derived from an EMBL/GenBank/DDBJ whole genome shotgun (WGS) entry which is preliminary data.</text>
</comment>
<dbReference type="GO" id="GO:0005524">
    <property type="term" value="F:ATP binding"/>
    <property type="evidence" value="ECO:0007669"/>
    <property type="project" value="UniProtKB-UniRule"/>
</dbReference>
<keyword evidence="3" id="KW-0012">Acyltransferase</keyword>
<dbReference type="InterPro" id="IPR005809">
    <property type="entry name" value="Succ_CoA_ligase-like_bsu"/>
</dbReference>
<evidence type="ECO:0000259" key="6">
    <source>
        <dbReference type="PROSITE" id="PS50975"/>
    </source>
</evidence>
<dbReference type="InterPro" id="IPR013650">
    <property type="entry name" value="ATP-grasp_succ-CoA_synth-type"/>
</dbReference>
<evidence type="ECO:0000256" key="3">
    <source>
        <dbReference type="ARBA" id="ARBA00023315"/>
    </source>
</evidence>
<reference evidence="8" key="1">
    <citation type="submission" date="2017-09" db="EMBL/GenBank/DDBJ databases">
        <title>Depth-based differentiation of microbial function through sediment-hosted aquifers and enrichment of novel symbionts in the deep terrestrial subsurface.</title>
        <authorList>
            <person name="Probst A.J."/>
            <person name="Ladd B."/>
            <person name="Jarett J.K."/>
            <person name="Geller-Mcgrath D.E."/>
            <person name="Sieber C.M.K."/>
            <person name="Emerson J.B."/>
            <person name="Anantharaman K."/>
            <person name="Thomas B.C."/>
            <person name="Malmstrom R."/>
            <person name="Stieglmeier M."/>
            <person name="Klingl A."/>
            <person name="Woyke T."/>
            <person name="Ryan C.M."/>
            <person name="Banfield J.F."/>
        </authorList>
    </citation>
    <scope>NUCLEOTIDE SEQUENCE [LARGE SCALE GENOMIC DNA]</scope>
</reference>
<dbReference type="Gene3D" id="3.30.1490.20">
    <property type="entry name" value="ATP-grasp fold, A domain"/>
    <property type="match status" value="1"/>
</dbReference>
<evidence type="ECO:0000313" key="8">
    <source>
        <dbReference type="Proteomes" id="UP000230852"/>
    </source>
</evidence>
<evidence type="ECO:0000256" key="1">
    <source>
        <dbReference type="ARBA" id="ARBA00022598"/>
    </source>
</evidence>
<sequence length="367" mass="40793">MNLYEFEGRELLEKHGIIIPVGEVVRRGDNVADAYRKLGFEDVVVKAQVLSGKRGKNNGIRFCNNLEEVEKAVAEIFNMSIRGQYVSAILLTEKVNIESENYLSITYDTNRKQPILIFSSEGGMDIEDVSDEKILRIPLDIRDSVLPLVGGVRGGSIESNNSSKFSLIPEEYLETAKNLWNCFQSEDTRLVEINPLVKTTSSEIMALDAKVALDDDAFYRHNKEAQERAKEKGLEPSTVTDWDLFESRTMLGRRATEREIAVQEIDKGEKYYQGTAGKYIELEGDIAVLFSGGGASIANMDALYQVGLKPANYTEYSGNPPQEKVFELSKIVLSKPNLKGLWIVGGVANFTDIAATFAGIVQAIDEL</sequence>
<evidence type="ECO:0000256" key="2">
    <source>
        <dbReference type="ARBA" id="ARBA00022741"/>
    </source>
</evidence>
<dbReference type="GO" id="GO:0004775">
    <property type="term" value="F:succinate-CoA ligase (ADP-forming) activity"/>
    <property type="evidence" value="ECO:0007669"/>
    <property type="project" value="TreeGrafter"/>
</dbReference>
<name>A0A2H0TZC8_9BACT</name>
<dbReference type="PANTHER" id="PTHR11815">
    <property type="entry name" value="SUCCINYL-COA SYNTHETASE BETA CHAIN"/>
    <property type="match status" value="1"/>
</dbReference>
<dbReference type="GO" id="GO:0046872">
    <property type="term" value="F:metal ion binding"/>
    <property type="evidence" value="ECO:0007669"/>
    <property type="project" value="InterPro"/>
</dbReference>
<feature type="non-terminal residue" evidence="7">
    <location>
        <position position="367"/>
    </location>
</feature>
<dbReference type="InterPro" id="IPR011761">
    <property type="entry name" value="ATP-grasp"/>
</dbReference>
<dbReference type="GO" id="GO:0006099">
    <property type="term" value="P:tricarboxylic acid cycle"/>
    <property type="evidence" value="ECO:0007669"/>
    <property type="project" value="InterPro"/>
</dbReference>
<dbReference type="InterPro" id="IPR013815">
    <property type="entry name" value="ATP_grasp_subdomain_1"/>
</dbReference>
<evidence type="ECO:0000256" key="4">
    <source>
        <dbReference type="ARBA" id="ARBA00047593"/>
    </source>
</evidence>
<gene>
    <name evidence="7" type="ORF">COU28_00805</name>
</gene>
<keyword evidence="5" id="KW-0067">ATP-binding</keyword>
<comment type="catalytic activity">
    <reaction evidence="4">
        <text>oxaloacetate + acetyl-CoA + ADP + phosphate = citrate + ATP + CoA</text>
        <dbReference type="Rhea" id="RHEA:21160"/>
        <dbReference type="ChEBI" id="CHEBI:16452"/>
        <dbReference type="ChEBI" id="CHEBI:16947"/>
        <dbReference type="ChEBI" id="CHEBI:30616"/>
        <dbReference type="ChEBI" id="CHEBI:43474"/>
        <dbReference type="ChEBI" id="CHEBI:57287"/>
        <dbReference type="ChEBI" id="CHEBI:57288"/>
        <dbReference type="ChEBI" id="CHEBI:456216"/>
        <dbReference type="EC" id="2.3.3.8"/>
    </reaction>
</comment>
<dbReference type="SUPFAM" id="SSF52210">
    <property type="entry name" value="Succinyl-CoA synthetase domains"/>
    <property type="match status" value="1"/>
</dbReference>